<keyword evidence="6" id="KW-1185">Reference proteome</keyword>
<dbReference type="InterPro" id="IPR005202">
    <property type="entry name" value="TF_GRAS"/>
</dbReference>
<name>A0AAD3SL29_NEPGR</name>
<dbReference type="EMBL" id="BSYO01000012">
    <property type="protein sequence ID" value="GMH12744.1"/>
    <property type="molecule type" value="Genomic_DNA"/>
</dbReference>
<gene>
    <name evidence="5" type="ORF">Nepgr_014585</name>
</gene>
<keyword evidence="1" id="KW-0805">Transcription regulation</keyword>
<organism evidence="5 6">
    <name type="scientific">Nepenthes gracilis</name>
    <name type="common">Slender pitcher plant</name>
    <dbReference type="NCBI Taxonomy" id="150966"/>
    <lineage>
        <taxon>Eukaryota</taxon>
        <taxon>Viridiplantae</taxon>
        <taxon>Streptophyta</taxon>
        <taxon>Embryophyta</taxon>
        <taxon>Tracheophyta</taxon>
        <taxon>Spermatophyta</taxon>
        <taxon>Magnoliopsida</taxon>
        <taxon>eudicotyledons</taxon>
        <taxon>Gunneridae</taxon>
        <taxon>Pentapetalae</taxon>
        <taxon>Caryophyllales</taxon>
        <taxon>Nepenthaceae</taxon>
        <taxon>Nepenthes</taxon>
    </lineage>
</organism>
<feature type="region of interest" description="Disordered" evidence="4">
    <location>
        <begin position="102"/>
        <end position="123"/>
    </location>
</feature>
<dbReference type="Proteomes" id="UP001279734">
    <property type="component" value="Unassembled WGS sequence"/>
</dbReference>
<feature type="region of interest" description="SAW" evidence="3">
    <location>
        <begin position="697"/>
        <end position="772"/>
    </location>
</feature>
<comment type="caution">
    <text evidence="3">Lacks conserved residue(s) required for the propagation of feature annotation.</text>
</comment>
<accession>A0AAD3SL29</accession>
<proteinExistence type="inferred from homology"/>
<evidence type="ECO:0000313" key="5">
    <source>
        <dbReference type="EMBL" id="GMH12744.1"/>
    </source>
</evidence>
<feature type="compositionally biased region" description="Basic residues" evidence="4">
    <location>
        <begin position="378"/>
        <end position="392"/>
    </location>
</feature>
<comment type="caution">
    <text evidence="5">The sequence shown here is derived from an EMBL/GenBank/DDBJ whole genome shotgun (WGS) entry which is preliminary data.</text>
</comment>
<sequence length="776" mass="88147">MNNRPAEGNSDSWNIFRFSCEYTPGLLDHQNSVNEKRWEHTFQFHNLVHLPEVLEEGINPNHCVGLSLHSHQATFQCHGNGDLYEPSQERQEPHLRISLASLSHQDKIQNPDTNLPMPSDEGNEPNLSQYLASCLGMRHQDGDPIEVPDVPDTCFNYINNLLREEGLDDNPGTLHDYMAFHSYQLLNDALGEVNQHPFDPCPSSLCQSARSLDENENTCYSSCCGNSCEVTGNFVEMNWTGNLSPTQFESFLDSAFHSSSGPNVLTPEIAHVGKFGQFEDNSKVTENGNCELSCAVGTMSMEGKEKMKIPEILPTKSRGRKHHQVEVDDIDEVRSNKQIASSDTDAYEQIVKYEDDLFCPEGKAKPEWCNNNGNQKSAKSKKNLKGTNIRGKKKDNKAEAVDLLDLLSHCARAISHMDLSIANELLKQIRQHSSPFGDSIQRVSHYFAHGLEARLLGIGSRINLTNAQVSDSDILKANRIYVAAVPFKIMSYYVANKTITMLAGNATCLHIIDFGISLGLQWPCIIFNLSKNDTGPPRLRITGVDFPQPGFHPAKRVEDTGRCLARYCERFNVPFEYHAIAKNWEEIKREDLHINSDELLVVNCLYRSHQLFDESVEKNCPRNVFLKLVREINPGFFIHGVVNGAFGVPLFATRFKEAVFHYSALFELFEATMPREDHERLLLESKLYGKEAMNVVGYEGTERVERPETYQRWQVRQQRAGYRQLPLDQELLKSAKAMVRKSFRREFVFDEDSHWAVQGWKGRILYAISCWKPIRG</sequence>
<feature type="short sequence motif" description="VHIID" evidence="3">
    <location>
        <begin position="509"/>
        <end position="513"/>
    </location>
</feature>
<feature type="region of interest" description="Leucine repeat II (LRII)" evidence="3">
    <location>
        <begin position="559"/>
        <end position="591"/>
    </location>
</feature>
<evidence type="ECO:0000256" key="3">
    <source>
        <dbReference type="PROSITE-ProRule" id="PRU01191"/>
    </source>
</evidence>
<protein>
    <submittedName>
        <fullName evidence="5">Uncharacterized protein</fullName>
    </submittedName>
</protein>
<keyword evidence="2" id="KW-0804">Transcription</keyword>
<evidence type="ECO:0000256" key="2">
    <source>
        <dbReference type="ARBA" id="ARBA00023163"/>
    </source>
</evidence>
<evidence type="ECO:0000256" key="4">
    <source>
        <dbReference type="SAM" id="MobiDB-lite"/>
    </source>
</evidence>
<feature type="region of interest" description="Disordered" evidence="4">
    <location>
        <begin position="370"/>
        <end position="392"/>
    </location>
</feature>
<feature type="region of interest" description="VHIID" evidence="3">
    <location>
        <begin position="478"/>
        <end position="543"/>
    </location>
</feature>
<evidence type="ECO:0000256" key="1">
    <source>
        <dbReference type="ARBA" id="ARBA00023015"/>
    </source>
</evidence>
<dbReference type="PROSITE" id="PS50985">
    <property type="entry name" value="GRAS"/>
    <property type="match status" value="1"/>
</dbReference>
<reference evidence="5" key="1">
    <citation type="submission" date="2023-05" db="EMBL/GenBank/DDBJ databases">
        <title>Nepenthes gracilis genome sequencing.</title>
        <authorList>
            <person name="Fukushima K."/>
        </authorList>
    </citation>
    <scope>NUCLEOTIDE SEQUENCE</scope>
    <source>
        <strain evidence="5">SING2019-196</strain>
    </source>
</reference>
<comment type="similarity">
    <text evidence="3">Belongs to the GRAS family.</text>
</comment>
<dbReference type="Pfam" id="PF03514">
    <property type="entry name" value="GRAS"/>
    <property type="match status" value="1"/>
</dbReference>
<evidence type="ECO:0000313" key="6">
    <source>
        <dbReference type="Proteomes" id="UP001279734"/>
    </source>
</evidence>
<dbReference type="AlphaFoldDB" id="A0AAD3SL29"/>
<dbReference type="PANTHER" id="PTHR31636">
    <property type="entry name" value="OSJNBA0084A10.13 PROTEIN-RELATED"/>
    <property type="match status" value="1"/>
</dbReference>